<evidence type="ECO:0000313" key="3">
    <source>
        <dbReference type="Proteomes" id="UP000789396"/>
    </source>
</evidence>
<sequence length="73" mass="7666">MLFIIIRIVLFSVDLSAGGYLADVIPAKQKSLPSGGFSCRCSCKTKKLGGSSFGGSSYGCFPAGVLSAKQEKW</sequence>
<protein>
    <submittedName>
        <fullName evidence="2">3274_t:CDS:1</fullName>
    </submittedName>
</protein>
<name>A0A9N9EVP0_9GLOM</name>
<evidence type="ECO:0000256" key="1">
    <source>
        <dbReference type="SAM" id="SignalP"/>
    </source>
</evidence>
<organism evidence="2 3">
    <name type="scientific">Racocetra fulgida</name>
    <dbReference type="NCBI Taxonomy" id="60492"/>
    <lineage>
        <taxon>Eukaryota</taxon>
        <taxon>Fungi</taxon>
        <taxon>Fungi incertae sedis</taxon>
        <taxon>Mucoromycota</taxon>
        <taxon>Glomeromycotina</taxon>
        <taxon>Glomeromycetes</taxon>
        <taxon>Diversisporales</taxon>
        <taxon>Gigasporaceae</taxon>
        <taxon>Racocetra</taxon>
    </lineage>
</organism>
<keyword evidence="3" id="KW-1185">Reference proteome</keyword>
<feature type="signal peptide" evidence="1">
    <location>
        <begin position="1"/>
        <end position="18"/>
    </location>
</feature>
<dbReference type="Proteomes" id="UP000789396">
    <property type="component" value="Unassembled WGS sequence"/>
</dbReference>
<evidence type="ECO:0000313" key="2">
    <source>
        <dbReference type="EMBL" id="CAG8688701.1"/>
    </source>
</evidence>
<keyword evidence="1" id="KW-0732">Signal</keyword>
<gene>
    <name evidence="2" type="ORF">RFULGI_LOCUS9901</name>
</gene>
<dbReference type="EMBL" id="CAJVPZ010018547">
    <property type="protein sequence ID" value="CAG8688701.1"/>
    <property type="molecule type" value="Genomic_DNA"/>
</dbReference>
<reference evidence="2" key="1">
    <citation type="submission" date="2021-06" db="EMBL/GenBank/DDBJ databases">
        <authorList>
            <person name="Kallberg Y."/>
            <person name="Tangrot J."/>
            <person name="Rosling A."/>
        </authorList>
    </citation>
    <scope>NUCLEOTIDE SEQUENCE</scope>
    <source>
        <strain evidence="2">IN212</strain>
    </source>
</reference>
<dbReference type="AlphaFoldDB" id="A0A9N9EVP0"/>
<proteinExistence type="predicted"/>
<feature type="non-terminal residue" evidence="2">
    <location>
        <position position="1"/>
    </location>
</feature>
<accession>A0A9N9EVP0</accession>
<feature type="chain" id="PRO_5040435550" evidence="1">
    <location>
        <begin position="19"/>
        <end position="73"/>
    </location>
</feature>
<comment type="caution">
    <text evidence="2">The sequence shown here is derived from an EMBL/GenBank/DDBJ whole genome shotgun (WGS) entry which is preliminary data.</text>
</comment>